<dbReference type="EMBL" id="CALNXJ010000001">
    <property type="protein sequence ID" value="CAH3031953.1"/>
    <property type="molecule type" value="Genomic_DNA"/>
</dbReference>
<accession>A0AAU9VPC4</accession>
<keyword evidence="1" id="KW-1133">Transmembrane helix</keyword>
<keyword evidence="3" id="KW-1185">Reference proteome</keyword>
<organism evidence="2 3">
    <name type="scientific">Pocillopora meandrina</name>
    <dbReference type="NCBI Taxonomy" id="46732"/>
    <lineage>
        <taxon>Eukaryota</taxon>
        <taxon>Metazoa</taxon>
        <taxon>Cnidaria</taxon>
        <taxon>Anthozoa</taxon>
        <taxon>Hexacorallia</taxon>
        <taxon>Scleractinia</taxon>
        <taxon>Astrocoeniina</taxon>
        <taxon>Pocilloporidae</taxon>
        <taxon>Pocillopora</taxon>
    </lineage>
</organism>
<protein>
    <submittedName>
        <fullName evidence="2">Uncharacterized protein</fullName>
    </submittedName>
</protein>
<feature type="transmembrane region" description="Helical" evidence="1">
    <location>
        <begin position="294"/>
        <end position="314"/>
    </location>
</feature>
<keyword evidence="1" id="KW-0812">Transmembrane</keyword>
<reference evidence="2 3" key="1">
    <citation type="submission" date="2022-05" db="EMBL/GenBank/DDBJ databases">
        <authorList>
            <consortium name="Genoscope - CEA"/>
            <person name="William W."/>
        </authorList>
    </citation>
    <scope>NUCLEOTIDE SEQUENCE [LARGE SCALE GENOMIC DNA]</scope>
</reference>
<feature type="transmembrane region" description="Helical" evidence="1">
    <location>
        <begin position="221"/>
        <end position="240"/>
    </location>
</feature>
<sequence length="324" mass="37111">MDFFHTIEMALPVLRQLLTFLTSQDGSERENTFVHRARAFIDKAIFILEQMEDRKKKQCSATLNFILSTAWLVVQNLHSGEFFSAVRRVMRDIKDLFNGQIPNYMTSSYEELRRLLDTTSVKLENIRSTCCAIIEQVNDSDEYTWASLITVRRLKALRLRASFEIRDCEQSLDRAHVIIELLQSEVQQHGIELGLGLALGTLVTLGLGFGAVRAIQQGGGLRAGLLGCGGAATAICYVLVIRRLCDYRTAWVEVRRRRSQYQQLGIQLDCLRETVERDLQEGVQLMSVHVSERMIIIFSIILAYLIYIFVYFTHQVIDPQKIEL</sequence>
<evidence type="ECO:0000313" key="2">
    <source>
        <dbReference type="EMBL" id="CAH3031953.1"/>
    </source>
</evidence>
<gene>
    <name evidence="2" type="ORF">PMEA_00000798</name>
</gene>
<dbReference type="Proteomes" id="UP001159428">
    <property type="component" value="Unassembled WGS sequence"/>
</dbReference>
<evidence type="ECO:0000256" key="1">
    <source>
        <dbReference type="SAM" id="Phobius"/>
    </source>
</evidence>
<evidence type="ECO:0000313" key="3">
    <source>
        <dbReference type="Proteomes" id="UP001159428"/>
    </source>
</evidence>
<name>A0AAU9VPC4_9CNID</name>
<feature type="transmembrane region" description="Helical" evidence="1">
    <location>
        <begin position="193"/>
        <end position="215"/>
    </location>
</feature>
<dbReference type="AlphaFoldDB" id="A0AAU9VPC4"/>
<comment type="caution">
    <text evidence="2">The sequence shown here is derived from an EMBL/GenBank/DDBJ whole genome shotgun (WGS) entry which is preliminary data.</text>
</comment>
<keyword evidence="1" id="KW-0472">Membrane</keyword>
<proteinExistence type="predicted"/>